<dbReference type="RefSeq" id="WP_344700182.1">
    <property type="nucleotide sequence ID" value="NZ_BAABBM010000001.1"/>
</dbReference>
<proteinExistence type="predicted"/>
<dbReference type="SUPFAM" id="SSF54909">
    <property type="entry name" value="Dimeric alpha+beta barrel"/>
    <property type="match status" value="1"/>
</dbReference>
<dbReference type="InterPro" id="IPR011008">
    <property type="entry name" value="Dimeric_a/b-barrel"/>
</dbReference>
<dbReference type="InterPro" id="IPR009799">
    <property type="entry name" value="EthD_dom"/>
</dbReference>
<reference evidence="3" key="1">
    <citation type="journal article" date="2019" name="Int. J. Syst. Evol. Microbiol.">
        <title>The Global Catalogue of Microorganisms (GCM) 10K type strain sequencing project: providing services to taxonomists for standard genome sequencing and annotation.</title>
        <authorList>
            <consortium name="The Broad Institute Genomics Platform"/>
            <consortium name="The Broad Institute Genome Sequencing Center for Infectious Disease"/>
            <person name="Wu L."/>
            <person name="Ma J."/>
        </authorList>
    </citation>
    <scope>NUCLEOTIDE SEQUENCE [LARGE SCALE GENOMIC DNA]</scope>
    <source>
        <strain evidence="3">JCM 17543</strain>
    </source>
</reference>
<organism evidence="2 3">
    <name type="scientific">Sphingomonas limnosediminicola</name>
    <dbReference type="NCBI Taxonomy" id="940133"/>
    <lineage>
        <taxon>Bacteria</taxon>
        <taxon>Pseudomonadati</taxon>
        <taxon>Pseudomonadota</taxon>
        <taxon>Alphaproteobacteria</taxon>
        <taxon>Sphingomonadales</taxon>
        <taxon>Sphingomonadaceae</taxon>
        <taxon>Sphingomonas</taxon>
    </lineage>
</organism>
<comment type="caution">
    <text evidence="2">The sequence shown here is derived from an EMBL/GenBank/DDBJ whole genome shotgun (WGS) entry which is preliminary data.</text>
</comment>
<protein>
    <recommendedName>
        <fullName evidence="1">EthD domain-containing protein</fullName>
    </recommendedName>
</protein>
<dbReference type="Proteomes" id="UP001500827">
    <property type="component" value="Unassembled WGS sequence"/>
</dbReference>
<dbReference type="PANTHER" id="PTHR40260:SF2">
    <property type="entry name" value="BLR8190 PROTEIN"/>
    <property type="match status" value="1"/>
</dbReference>
<name>A0ABP7LQS6_9SPHN</name>
<feature type="domain" description="EthD" evidence="1">
    <location>
        <begin position="18"/>
        <end position="92"/>
    </location>
</feature>
<keyword evidence="3" id="KW-1185">Reference proteome</keyword>
<gene>
    <name evidence="2" type="ORF">GCM10022276_26600</name>
</gene>
<dbReference type="NCBIfam" id="TIGR02118">
    <property type="entry name" value="EthD family reductase"/>
    <property type="match status" value="1"/>
</dbReference>
<evidence type="ECO:0000313" key="2">
    <source>
        <dbReference type="EMBL" id="GAA3906763.1"/>
    </source>
</evidence>
<dbReference type="Gene3D" id="3.30.70.100">
    <property type="match status" value="1"/>
</dbReference>
<accession>A0ABP7LQS6</accession>
<dbReference type="PANTHER" id="PTHR40260">
    <property type="entry name" value="BLR8190 PROTEIN"/>
    <property type="match status" value="1"/>
</dbReference>
<dbReference type="EMBL" id="BAABBM010000001">
    <property type="protein sequence ID" value="GAA3906763.1"/>
    <property type="molecule type" value="Genomic_DNA"/>
</dbReference>
<sequence>MITVTITYPNVEGATFDWGYYQRVHLPMVGQKLSPFGLTMASVFRGVDTAGGGKPQFIAMCLLTFADEQSGRNAMESEGAGELGKDVAKFTNIQPVVQFNKPID</sequence>
<evidence type="ECO:0000313" key="3">
    <source>
        <dbReference type="Proteomes" id="UP001500827"/>
    </source>
</evidence>
<evidence type="ECO:0000259" key="1">
    <source>
        <dbReference type="Pfam" id="PF07110"/>
    </source>
</evidence>
<dbReference type="Pfam" id="PF07110">
    <property type="entry name" value="EthD"/>
    <property type="match status" value="1"/>
</dbReference>